<dbReference type="InterPro" id="IPR004358">
    <property type="entry name" value="Sig_transdc_His_kin-like_C"/>
</dbReference>
<dbReference type="InterPro" id="IPR003661">
    <property type="entry name" value="HisK_dim/P_dom"/>
</dbReference>
<evidence type="ECO:0000256" key="12">
    <source>
        <dbReference type="SAM" id="Phobius"/>
    </source>
</evidence>
<dbReference type="Gene3D" id="3.30.450.20">
    <property type="entry name" value="PAS domain"/>
    <property type="match status" value="1"/>
</dbReference>
<dbReference type="SMART" id="SM00387">
    <property type="entry name" value="HATPase_c"/>
    <property type="match status" value="1"/>
</dbReference>
<dbReference type="PROSITE" id="PS50109">
    <property type="entry name" value="HIS_KIN"/>
    <property type="match status" value="1"/>
</dbReference>
<keyword evidence="10" id="KW-0175">Coiled coil</keyword>
<organism evidence="15">
    <name type="scientific">Leptolyngbya sp. NK1-12</name>
    <dbReference type="NCBI Taxonomy" id="2547451"/>
    <lineage>
        <taxon>Bacteria</taxon>
        <taxon>Bacillati</taxon>
        <taxon>Cyanobacteriota</taxon>
        <taxon>Cyanophyceae</taxon>
        <taxon>Leptolyngbyales</taxon>
        <taxon>Leptolyngbyaceae</taxon>
        <taxon>Leptolyngbya group</taxon>
        <taxon>Leptolyngbya</taxon>
    </lineage>
</organism>
<comment type="catalytic activity">
    <reaction evidence="1">
        <text>ATP + protein L-histidine = ADP + protein N-phospho-L-histidine.</text>
        <dbReference type="EC" id="2.7.13.3"/>
    </reaction>
</comment>
<keyword evidence="12" id="KW-0812">Transmembrane</keyword>
<evidence type="ECO:0000256" key="4">
    <source>
        <dbReference type="ARBA" id="ARBA00012438"/>
    </source>
</evidence>
<feature type="domain" description="HAMP" evidence="14">
    <location>
        <begin position="326"/>
        <end position="379"/>
    </location>
</feature>
<accession>A0AA97AGA1</accession>
<name>A0AA97AGA1_9CYAN</name>
<evidence type="ECO:0000256" key="9">
    <source>
        <dbReference type="ARBA" id="ARBA00074306"/>
    </source>
</evidence>
<dbReference type="Gene3D" id="1.10.287.130">
    <property type="match status" value="1"/>
</dbReference>
<keyword evidence="5" id="KW-0597">Phosphoprotein</keyword>
<dbReference type="EMBL" id="CP053586">
    <property type="protein sequence ID" value="WNZ21586.1"/>
    <property type="molecule type" value="Genomic_DNA"/>
</dbReference>
<dbReference type="CDD" id="cd16922">
    <property type="entry name" value="HATPase_EvgS-ArcB-TorS-like"/>
    <property type="match status" value="1"/>
</dbReference>
<evidence type="ECO:0000259" key="13">
    <source>
        <dbReference type="PROSITE" id="PS50109"/>
    </source>
</evidence>
<dbReference type="Gene3D" id="3.30.565.10">
    <property type="entry name" value="Histidine kinase-like ATPase, C-terminal domain"/>
    <property type="match status" value="1"/>
</dbReference>
<dbReference type="PROSITE" id="PS50885">
    <property type="entry name" value="HAMP"/>
    <property type="match status" value="1"/>
</dbReference>
<dbReference type="PANTHER" id="PTHR43711:SF26">
    <property type="entry name" value="SENSOR HISTIDINE KINASE RCSC"/>
    <property type="match status" value="1"/>
</dbReference>
<dbReference type="PANTHER" id="PTHR43711">
    <property type="entry name" value="TWO-COMPONENT HISTIDINE KINASE"/>
    <property type="match status" value="1"/>
</dbReference>
<dbReference type="CDD" id="cd00082">
    <property type="entry name" value="HisKA"/>
    <property type="match status" value="1"/>
</dbReference>
<comment type="similarity">
    <text evidence="3">In the N-terminal section; belongs to the phytochrome family.</text>
</comment>
<gene>
    <name evidence="15" type="ORF">HJG54_01000</name>
</gene>
<dbReference type="AlphaFoldDB" id="A0AA97AGA1"/>
<dbReference type="SUPFAM" id="SSF55874">
    <property type="entry name" value="ATPase domain of HSP90 chaperone/DNA topoisomerase II/histidine kinase"/>
    <property type="match status" value="1"/>
</dbReference>
<evidence type="ECO:0000259" key="14">
    <source>
        <dbReference type="PROSITE" id="PS50885"/>
    </source>
</evidence>
<evidence type="ECO:0000256" key="2">
    <source>
        <dbReference type="ARBA" id="ARBA00004370"/>
    </source>
</evidence>
<dbReference type="InterPro" id="IPR036097">
    <property type="entry name" value="HisK_dim/P_sf"/>
</dbReference>
<keyword evidence="12" id="KW-0472">Membrane</keyword>
<evidence type="ECO:0000256" key="8">
    <source>
        <dbReference type="ARBA" id="ARBA00023012"/>
    </source>
</evidence>
<proteinExistence type="inferred from homology"/>
<dbReference type="Pfam" id="PF02518">
    <property type="entry name" value="HATPase_c"/>
    <property type="match status" value="1"/>
</dbReference>
<dbReference type="EC" id="2.7.13.3" evidence="4"/>
<dbReference type="GO" id="GO:0000155">
    <property type="term" value="F:phosphorelay sensor kinase activity"/>
    <property type="evidence" value="ECO:0007669"/>
    <property type="project" value="InterPro"/>
</dbReference>
<keyword evidence="8" id="KW-0902">Two-component regulatory system</keyword>
<evidence type="ECO:0000313" key="15">
    <source>
        <dbReference type="EMBL" id="WNZ21586.1"/>
    </source>
</evidence>
<dbReference type="InterPro" id="IPR003660">
    <property type="entry name" value="HAMP_dom"/>
</dbReference>
<protein>
    <recommendedName>
        <fullName evidence="9">Circadian input-output histidine kinase CikA</fullName>
        <ecNumber evidence="4">2.7.13.3</ecNumber>
    </recommendedName>
</protein>
<evidence type="ECO:0000256" key="10">
    <source>
        <dbReference type="SAM" id="Coils"/>
    </source>
</evidence>
<feature type="transmembrane region" description="Helical" evidence="12">
    <location>
        <begin position="12"/>
        <end position="33"/>
    </location>
</feature>
<comment type="subcellular location">
    <subcellularLocation>
        <location evidence="2">Membrane</location>
    </subcellularLocation>
</comment>
<keyword evidence="6" id="KW-0808">Transferase</keyword>
<feature type="region of interest" description="Disordered" evidence="11">
    <location>
        <begin position="649"/>
        <end position="676"/>
    </location>
</feature>
<sequence length="676" mass="74747">MAMVGQSSFRRILLLRILLLSIPILFLGMAVTFRKARSSLLQTARQNLEQSAVRKAETIQDSINALQTSMAIASETAPLQFGSPVTASLFLKQLQPQLPTDVRCLQLKDLETAEMIASTCGNLVLDQVATQDWPKQRQPGDLNHLQTHTLTINQLNRPPQTDNTSQLTLLLSTPVYNTTGQLRYSLTAQTVIKQTESPAPWLLQGNTIVINEKGTFLAHPLVGKVGLNIAQAGDSDRFQDILNNIQRGDTDSRHLFNLEGNVTEWIAGFSPLTVPVTAKERETWAVLAVTPADSALQGLDDITQILLILTVGLLAAHLLAMLYMARDLALPIEQLGKYALRIHKRDPIERAPKNFRIRELNHLAEVLDNMVGRLEERAKELESAWQEAEAANQLKSEFLANTSHELRTPLNAIIGCIRLVKDGCCDSREEEVEFLQQADKAAIHLLKIINDLLDIQRIEEKKLPLSFEVIDLRQILKDVVDLEAVQIQQKGLELHVMELVEPIMVRVDPARLKQVLLNIIYNAIKFTDQGSISLQIRLEQAEDVVTRPANQPVGQNGHRADHDGEDDTEWVVIAIQDTGIGIDPAQQHKLFRPFVMVDGSTTRKFEGTGLGLAISRNLVEMMGGQISLHSAGLGHGTTVKVVLPIFSTTPESSNGQDPPKEAASVTEPAVKPTVIS</sequence>
<reference evidence="15" key="1">
    <citation type="submission" date="2020-05" db="EMBL/GenBank/DDBJ databases">
        <authorList>
            <person name="Zhu T."/>
            <person name="Keshari N."/>
            <person name="Lu X."/>
        </authorList>
    </citation>
    <scope>NUCLEOTIDE SEQUENCE</scope>
    <source>
        <strain evidence="15">NK1-12</strain>
    </source>
</reference>
<dbReference type="InterPro" id="IPR005467">
    <property type="entry name" value="His_kinase_dom"/>
</dbReference>
<dbReference type="SMART" id="SM00388">
    <property type="entry name" value="HisKA"/>
    <property type="match status" value="1"/>
</dbReference>
<dbReference type="SUPFAM" id="SSF47384">
    <property type="entry name" value="Homodimeric domain of signal transducing histidine kinase"/>
    <property type="match status" value="1"/>
</dbReference>
<feature type="coiled-coil region" evidence="10">
    <location>
        <begin position="357"/>
        <end position="391"/>
    </location>
</feature>
<evidence type="ECO:0000256" key="11">
    <source>
        <dbReference type="SAM" id="MobiDB-lite"/>
    </source>
</evidence>
<evidence type="ECO:0000256" key="7">
    <source>
        <dbReference type="ARBA" id="ARBA00022777"/>
    </source>
</evidence>
<dbReference type="InterPro" id="IPR036890">
    <property type="entry name" value="HATPase_C_sf"/>
</dbReference>
<keyword evidence="12" id="KW-1133">Transmembrane helix</keyword>
<evidence type="ECO:0000256" key="3">
    <source>
        <dbReference type="ARBA" id="ARBA00006402"/>
    </source>
</evidence>
<dbReference type="FunFam" id="3.30.565.10:FF:000010">
    <property type="entry name" value="Sensor histidine kinase RcsC"/>
    <property type="match status" value="1"/>
</dbReference>
<dbReference type="Pfam" id="PF00512">
    <property type="entry name" value="HisKA"/>
    <property type="match status" value="1"/>
</dbReference>
<dbReference type="GO" id="GO:0016020">
    <property type="term" value="C:membrane"/>
    <property type="evidence" value="ECO:0007669"/>
    <property type="project" value="UniProtKB-SubCell"/>
</dbReference>
<dbReference type="InterPro" id="IPR003594">
    <property type="entry name" value="HATPase_dom"/>
</dbReference>
<keyword evidence="7 15" id="KW-0418">Kinase</keyword>
<dbReference type="InterPro" id="IPR050736">
    <property type="entry name" value="Sensor_HK_Regulatory"/>
</dbReference>
<dbReference type="PRINTS" id="PR00344">
    <property type="entry name" value="BCTRLSENSOR"/>
</dbReference>
<evidence type="ECO:0000256" key="1">
    <source>
        <dbReference type="ARBA" id="ARBA00000085"/>
    </source>
</evidence>
<evidence type="ECO:0000256" key="6">
    <source>
        <dbReference type="ARBA" id="ARBA00022679"/>
    </source>
</evidence>
<feature type="domain" description="Histidine kinase" evidence="13">
    <location>
        <begin position="401"/>
        <end position="647"/>
    </location>
</feature>
<evidence type="ECO:0000256" key="5">
    <source>
        <dbReference type="ARBA" id="ARBA00022553"/>
    </source>
</evidence>